<name>A0A1A8JXY3_NOTKU</name>
<reference evidence="7" key="2">
    <citation type="submission" date="2016-06" db="EMBL/GenBank/DDBJ databases">
        <title>The genome of a short-lived fish provides insights into sex chromosome evolution and the genetic control of aging.</title>
        <authorList>
            <person name="Reichwald K."/>
            <person name="Felder M."/>
            <person name="Petzold A."/>
            <person name="Koch P."/>
            <person name="Groth M."/>
            <person name="Platzer M."/>
        </authorList>
    </citation>
    <scope>NUCLEOTIDE SEQUENCE</scope>
    <source>
        <tissue evidence="7">Brain</tissue>
    </source>
</reference>
<keyword evidence="1" id="KW-0479">Metal-binding</keyword>
<dbReference type="AlphaFoldDB" id="A0A1A8JXY3"/>
<proteinExistence type="predicted"/>
<dbReference type="PANTHER" id="PTHR46927">
    <property type="entry name" value="AGAP005574-PA"/>
    <property type="match status" value="1"/>
</dbReference>
<sequence>WLAQVSRKNFTVTRDHNSKKLCAVHFEEQQFTKTRKGKVRLKADAVPTLFVHRPKPRRRKDPAVRSAAEPLHVDPLTSDHTCCTQVNCGTNLLKY</sequence>
<gene>
    <name evidence="7" type="primary">Nfu_g_1_006965</name>
</gene>
<evidence type="ECO:0000256" key="5">
    <source>
        <dbReference type="PROSITE-ProRule" id="PRU00309"/>
    </source>
</evidence>
<organism evidence="7">
    <name type="scientific">Nothobranchius kuhntae</name>
    <name type="common">Beira killifish</name>
    <dbReference type="NCBI Taxonomy" id="321403"/>
    <lineage>
        <taxon>Eukaryota</taxon>
        <taxon>Metazoa</taxon>
        <taxon>Chordata</taxon>
        <taxon>Craniata</taxon>
        <taxon>Vertebrata</taxon>
        <taxon>Euteleostomi</taxon>
        <taxon>Actinopterygii</taxon>
        <taxon>Neopterygii</taxon>
        <taxon>Teleostei</taxon>
        <taxon>Neoteleostei</taxon>
        <taxon>Acanthomorphata</taxon>
        <taxon>Ovalentaria</taxon>
        <taxon>Atherinomorphae</taxon>
        <taxon>Cyprinodontiformes</taxon>
        <taxon>Nothobranchiidae</taxon>
        <taxon>Nothobranchius</taxon>
    </lineage>
</organism>
<reference evidence="7" key="1">
    <citation type="submission" date="2016-05" db="EMBL/GenBank/DDBJ databases">
        <authorList>
            <person name="Lavstsen T."/>
            <person name="Jespersen J.S."/>
        </authorList>
    </citation>
    <scope>NUCLEOTIDE SEQUENCE</scope>
    <source>
        <tissue evidence="7">Brain</tissue>
    </source>
</reference>
<evidence type="ECO:0000259" key="6">
    <source>
        <dbReference type="PROSITE" id="PS50950"/>
    </source>
</evidence>
<evidence type="ECO:0000256" key="1">
    <source>
        <dbReference type="ARBA" id="ARBA00022723"/>
    </source>
</evidence>
<keyword evidence="4 5" id="KW-0238">DNA-binding</keyword>
<dbReference type="PANTHER" id="PTHR46927:SF3">
    <property type="entry name" value="THAP-TYPE DOMAIN-CONTAINING PROTEIN"/>
    <property type="match status" value="1"/>
</dbReference>
<keyword evidence="2 5" id="KW-0863">Zinc-finger</keyword>
<dbReference type="PROSITE" id="PS50950">
    <property type="entry name" value="ZF_THAP"/>
    <property type="match status" value="1"/>
</dbReference>
<dbReference type="GO" id="GO:0003677">
    <property type="term" value="F:DNA binding"/>
    <property type="evidence" value="ECO:0007669"/>
    <property type="project" value="UniProtKB-UniRule"/>
</dbReference>
<feature type="non-terminal residue" evidence="7">
    <location>
        <position position="1"/>
    </location>
</feature>
<dbReference type="InterPro" id="IPR006612">
    <property type="entry name" value="THAP_Znf"/>
</dbReference>
<feature type="domain" description="THAP-type" evidence="6">
    <location>
        <begin position="1"/>
        <end position="50"/>
    </location>
</feature>
<evidence type="ECO:0000256" key="4">
    <source>
        <dbReference type="ARBA" id="ARBA00023125"/>
    </source>
</evidence>
<keyword evidence="3" id="KW-0862">Zinc</keyword>
<dbReference type="SUPFAM" id="SSF57716">
    <property type="entry name" value="Glucocorticoid receptor-like (DNA-binding domain)"/>
    <property type="match status" value="1"/>
</dbReference>
<dbReference type="Pfam" id="PF05485">
    <property type="entry name" value="THAP"/>
    <property type="match status" value="1"/>
</dbReference>
<protein>
    <recommendedName>
        <fullName evidence="6">THAP-type domain-containing protein</fullName>
    </recommendedName>
</protein>
<dbReference type="InterPro" id="IPR052224">
    <property type="entry name" value="THAP_domain_protein"/>
</dbReference>
<evidence type="ECO:0000256" key="2">
    <source>
        <dbReference type="ARBA" id="ARBA00022771"/>
    </source>
</evidence>
<evidence type="ECO:0000256" key="3">
    <source>
        <dbReference type="ARBA" id="ARBA00022833"/>
    </source>
</evidence>
<accession>A0A1A8JXY3</accession>
<dbReference type="GO" id="GO:0008270">
    <property type="term" value="F:zinc ion binding"/>
    <property type="evidence" value="ECO:0007669"/>
    <property type="project" value="UniProtKB-KW"/>
</dbReference>
<dbReference type="SMART" id="SM00980">
    <property type="entry name" value="THAP"/>
    <property type="match status" value="1"/>
</dbReference>
<dbReference type="EMBL" id="HAEE01004980">
    <property type="protein sequence ID" value="SBR25000.1"/>
    <property type="molecule type" value="Transcribed_RNA"/>
</dbReference>
<evidence type="ECO:0000313" key="7">
    <source>
        <dbReference type="EMBL" id="SBR25000.1"/>
    </source>
</evidence>